<dbReference type="RefSeq" id="WP_159041992.1">
    <property type="nucleotide sequence ID" value="NZ_CP012382.1"/>
</dbReference>
<dbReference type="AlphaFoldDB" id="A0A0K2AVS1"/>
<organism evidence="1 2">
    <name type="scientific">Streptomyces ambofaciens (strain ATCC 23877 / 3486 / DSM 40053 / JCM 4204 / NBRC 12836 / NRRL B-2516)</name>
    <dbReference type="NCBI Taxonomy" id="278992"/>
    <lineage>
        <taxon>Bacteria</taxon>
        <taxon>Bacillati</taxon>
        <taxon>Actinomycetota</taxon>
        <taxon>Actinomycetes</taxon>
        <taxon>Kitasatosporales</taxon>
        <taxon>Streptomycetaceae</taxon>
        <taxon>Streptomyces</taxon>
    </lineage>
</organism>
<evidence type="ECO:0000313" key="2">
    <source>
        <dbReference type="Proteomes" id="UP000061018"/>
    </source>
</evidence>
<protein>
    <submittedName>
        <fullName evidence="1">Uncharacterized protein</fullName>
    </submittedName>
</protein>
<name>A0A0K2AVS1_STRA7</name>
<evidence type="ECO:0000313" key="1">
    <source>
        <dbReference type="EMBL" id="AKZ57109.1"/>
    </source>
</evidence>
<proteinExistence type="predicted"/>
<sequence length="240" mass="25205">MTKRAKRQVSDGAAQAAIAGVATGAGAVLGGPAGALVGAVATPALSTGLRLLSETVARKRQERSSEVILLAAGALGIKEEDLAGILLQDERLLELAGRVILSAQDISLEAKRRALALALAAAVDDPSPARLDIMELVHTALSSIDAPHIRFMHVMSEAEPLPELPEQPIHGQSYGMSVDQVSKRDPGLTEGASAILQKLLSLGLVESASNGITFGDRYKAYALSRLGYRLLSFLRDPQVE</sequence>
<gene>
    <name evidence="1" type="ORF">SAM23877_4064</name>
</gene>
<reference evidence="2" key="1">
    <citation type="journal article" date="2015" name="J. Biotechnol.">
        <title>Complete genome sequence of Streptomyces ambofaciens ATCC 23877, the spiramycin producer.</title>
        <authorList>
            <person name="Thibessard A."/>
            <person name="Haas D."/>
            <person name="Gerbaud C."/>
            <person name="Aigle B."/>
            <person name="Lautru S."/>
            <person name="Pernodet J.L."/>
            <person name="Leblond P."/>
        </authorList>
    </citation>
    <scope>NUCLEOTIDE SEQUENCE [LARGE SCALE GENOMIC DNA]</scope>
    <source>
        <strain evidence="2">ATCC 23877 / 3486 / DSM 40053 / JCM 4204 / NBRC 12836 / NRRL B-2516</strain>
    </source>
</reference>
<dbReference type="EMBL" id="CP012382">
    <property type="protein sequence ID" value="AKZ57109.1"/>
    <property type="molecule type" value="Genomic_DNA"/>
</dbReference>
<dbReference type="KEGG" id="samb:SAM23877_4064"/>
<accession>A0A0K2AVS1</accession>
<dbReference type="Proteomes" id="UP000061018">
    <property type="component" value="Chromosome"/>
</dbReference>